<dbReference type="Proteomes" id="UP000885826">
    <property type="component" value="Unassembled WGS sequence"/>
</dbReference>
<feature type="transmembrane region" description="Helical" evidence="6">
    <location>
        <begin position="295"/>
        <end position="314"/>
    </location>
</feature>
<evidence type="ECO:0000256" key="3">
    <source>
        <dbReference type="ARBA" id="ARBA00022692"/>
    </source>
</evidence>
<name>A0A9C9EMF4_UNCW3</name>
<evidence type="ECO:0000313" key="7">
    <source>
        <dbReference type="EMBL" id="HEC78818.1"/>
    </source>
</evidence>
<evidence type="ECO:0000256" key="5">
    <source>
        <dbReference type="ARBA" id="ARBA00023136"/>
    </source>
</evidence>
<keyword evidence="4 6" id="KW-1133">Transmembrane helix</keyword>
<evidence type="ECO:0000256" key="1">
    <source>
        <dbReference type="ARBA" id="ARBA00004651"/>
    </source>
</evidence>
<dbReference type="GO" id="GO:0005886">
    <property type="term" value="C:plasma membrane"/>
    <property type="evidence" value="ECO:0007669"/>
    <property type="project" value="UniProtKB-SubCell"/>
</dbReference>
<evidence type="ECO:0000256" key="6">
    <source>
        <dbReference type="SAM" id="Phobius"/>
    </source>
</evidence>
<evidence type="ECO:0000256" key="4">
    <source>
        <dbReference type="ARBA" id="ARBA00022989"/>
    </source>
</evidence>
<dbReference type="InterPro" id="IPR050833">
    <property type="entry name" value="Poly_Biosynth_Transport"/>
</dbReference>
<accession>A0A9C9EMF4</accession>
<reference evidence="7" key="1">
    <citation type="journal article" date="2020" name="mSystems">
        <title>Genome- and Community-Level Interaction Insights into Carbon Utilization and Element Cycling Functions of Hydrothermarchaeota in Hydrothermal Sediment.</title>
        <authorList>
            <person name="Zhou Z."/>
            <person name="Liu Y."/>
            <person name="Xu W."/>
            <person name="Pan J."/>
            <person name="Luo Z.H."/>
            <person name="Li M."/>
        </authorList>
    </citation>
    <scope>NUCLEOTIDE SEQUENCE</scope>
    <source>
        <strain evidence="7">HyVt-388</strain>
    </source>
</reference>
<keyword evidence="2" id="KW-1003">Cell membrane</keyword>
<organism evidence="7 8">
    <name type="scientific">candidate division WOR-3 bacterium</name>
    <dbReference type="NCBI Taxonomy" id="2052148"/>
    <lineage>
        <taxon>Bacteria</taxon>
        <taxon>Bacteria division WOR-3</taxon>
    </lineage>
</organism>
<comment type="subcellular location">
    <subcellularLocation>
        <location evidence="1">Cell membrane</location>
        <topology evidence="1">Multi-pass membrane protein</topology>
    </subcellularLocation>
</comment>
<sequence length="422" mass="48176">MELSEDTRRIIGNFFSLSLLECANYILPLITLPYLVRVLGPSNFGKVAFAQAFVQYFVITTDYGFYLLGPKKISINREKLSAVSKIFSSIMVIKTILFFLSFLVLLSLILVITKFGIEKPIFIFSFGLVLGDVLFPTWFFQGMERMKYITVLYFVAKLFFLVTIFIFIRSKNQYIYVPLLQSLGIIFAGILSLLIIRFKFNVRFKIPPFVRIKEYLKEGWHFFISTLSISVYTYSNTFILGLLTTPVIVGYYSAAEKIIRALQRMQWAVSQAVYPYVNKIASQSEKKALRFLKKLIVFVGGGFLLISLTIFIFAKLIVNLILGDQYIPSIIVLQILAFLPFIISISNIFGVQTMLAFNMKEDFSKIMLSTALVNIVLASVLASMYKHIGVSIAVVLTEIYVALIMCFYLRKHGISYLELIHS</sequence>
<keyword evidence="3 6" id="KW-0812">Transmembrane</keyword>
<gene>
    <name evidence="7" type="ORF">ENI34_06710</name>
</gene>
<comment type="caution">
    <text evidence="7">The sequence shown here is derived from an EMBL/GenBank/DDBJ whole genome shotgun (WGS) entry which is preliminary data.</text>
</comment>
<dbReference type="CDD" id="cd13128">
    <property type="entry name" value="MATE_Wzx_like"/>
    <property type="match status" value="1"/>
</dbReference>
<feature type="transmembrane region" description="Helical" evidence="6">
    <location>
        <begin position="12"/>
        <end position="36"/>
    </location>
</feature>
<feature type="transmembrane region" description="Helical" evidence="6">
    <location>
        <begin position="174"/>
        <end position="195"/>
    </location>
</feature>
<feature type="transmembrane region" description="Helical" evidence="6">
    <location>
        <begin position="363"/>
        <end position="382"/>
    </location>
</feature>
<keyword evidence="5 6" id="KW-0472">Membrane</keyword>
<dbReference type="InterPro" id="IPR002797">
    <property type="entry name" value="Polysacc_synth"/>
</dbReference>
<feature type="transmembrane region" description="Helical" evidence="6">
    <location>
        <begin position="326"/>
        <end position="351"/>
    </location>
</feature>
<evidence type="ECO:0000256" key="2">
    <source>
        <dbReference type="ARBA" id="ARBA00022475"/>
    </source>
</evidence>
<feature type="transmembrane region" description="Helical" evidence="6">
    <location>
        <begin position="151"/>
        <end position="168"/>
    </location>
</feature>
<feature type="transmembrane region" description="Helical" evidence="6">
    <location>
        <begin position="388"/>
        <end position="409"/>
    </location>
</feature>
<evidence type="ECO:0000313" key="8">
    <source>
        <dbReference type="Proteomes" id="UP000885826"/>
    </source>
</evidence>
<dbReference type="Pfam" id="PF01943">
    <property type="entry name" value="Polysacc_synt"/>
    <property type="match status" value="1"/>
</dbReference>
<dbReference type="EMBL" id="DRIG01000072">
    <property type="protein sequence ID" value="HEC78818.1"/>
    <property type="molecule type" value="Genomic_DNA"/>
</dbReference>
<protein>
    <submittedName>
        <fullName evidence="7">Flippase</fullName>
    </submittedName>
</protein>
<dbReference type="AlphaFoldDB" id="A0A9C9EMF4"/>
<proteinExistence type="predicted"/>
<feature type="transmembrane region" description="Helical" evidence="6">
    <location>
        <begin position="121"/>
        <end position="139"/>
    </location>
</feature>
<dbReference type="PANTHER" id="PTHR30250">
    <property type="entry name" value="PST FAMILY PREDICTED COLANIC ACID TRANSPORTER"/>
    <property type="match status" value="1"/>
</dbReference>
<feature type="transmembrane region" description="Helical" evidence="6">
    <location>
        <begin position="48"/>
        <end position="69"/>
    </location>
</feature>
<feature type="transmembrane region" description="Helical" evidence="6">
    <location>
        <begin position="90"/>
        <end position="115"/>
    </location>
</feature>
<dbReference type="PANTHER" id="PTHR30250:SF11">
    <property type="entry name" value="O-ANTIGEN TRANSPORTER-RELATED"/>
    <property type="match status" value="1"/>
</dbReference>